<feature type="transmembrane region" description="Helical" evidence="2">
    <location>
        <begin position="24"/>
        <end position="44"/>
    </location>
</feature>
<name>A0A7X6I7J2_9BURK</name>
<dbReference type="EMBL" id="VTOX01000006">
    <property type="protein sequence ID" value="NKE67448.1"/>
    <property type="molecule type" value="Genomic_DNA"/>
</dbReference>
<keyword evidence="2" id="KW-0812">Transmembrane</keyword>
<reference evidence="3 4" key="1">
    <citation type="journal article" date="2020" name="Nature">
        <title>Bacterial chemolithoautotrophy via manganese oxidation.</title>
        <authorList>
            <person name="Yu H."/>
            <person name="Leadbetter J.R."/>
        </authorList>
    </citation>
    <scope>NUCLEOTIDE SEQUENCE [LARGE SCALE GENOMIC DNA]</scope>
    <source>
        <strain evidence="3 4">RBP-1</strain>
    </source>
</reference>
<accession>A0A7X6I7J2</accession>
<feature type="region of interest" description="Disordered" evidence="1">
    <location>
        <begin position="1"/>
        <end position="20"/>
    </location>
</feature>
<keyword evidence="2" id="KW-0472">Membrane</keyword>
<dbReference type="Proteomes" id="UP000521868">
    <property type="component" value="Unassembled WGS sequence"/>
</dbReference>
<gene>
    <name evidence="3" type="ORF">RAMLITH_16615</name>
</gene>
<evidence type="ECO:0000256" key="2">
    <source>
        <dbReference type="SAM" id="Phobius"/>
    </source>
</evidence>
<proteinExistence type="predicted"/>
<evidence type="ECO:0000256" key="1">
    <source>
        <dbReference type="SAM" id="MobiDB-lite"/>
    </source>
</evidence>
<protein>
    <submittedName>
        <fullName evidence="3">Uncharacterized protein</fullName>
    </submittedName>
</protein>
<dbReference type="RefSeq" id="WP_168108577.1">
    <property type="nucleotide sequence ID" value="NZ_VTOX01000006.1"/>
</dbReference>
<keyword evidence="4" id="KW-1185">Reference proteome</keyword>
<sequence length="132" mass="13355">MQRHARAIADEESSPPGEPQRRELVVTVLAVGAVAIAAVLAAATHATQVGADARGVGQAPALAPVCAECGVVEAAVPMGPSAAESGPAWRMRIRMDDGSTRTVEQRGPLPAGSRVMVAGGSVRVLSSRPGRG</sequence>
<dbReference type="AlphaFoldDB" id="A0A7X6I7J2"/>
<keyword evidence="2" id="KW-1133">Transmembrane helix</keyword>
<comment type="caution">
    <text evidence="3">The sequence shown here is derived from an EMBL/GenBank/DDBJ whole genome shotgun (WGS) entry which is preliminary data.</text>
</comment>
<evidence type="ECO:0000313" key="4">
    <source>
        <dbReference type="Proteomes" id="UP000521868"/>
    </source>
</evidence>
<organism evidence="3 4">
    <name type="scientific">Ramlibacter lithotrophicus</name>
    <dbReference type="NCBI Taxonomy" id="2606681"/>
    <lineage>
        <taxon>Bacteria</taxon>
        <taxon>Pseudomonadati</taxon>
        <taxon>Pseudomonadota</taxon>
        <taxon>Betaproteobacteria</taxon>
        <taxon>Burkholderiales</taxon>
        <taxon>Comamonadaceae</taxon>
        <taxon>Ramlibacter</taxon>
    </lineage>
</organism>
<evidence type="ECO:0000313" key="3">
    <source>
        <dbReference type="EMBL" id="NKE67448.1"/>
    </source>
</evidence>